<protein>
    <recommendedName>
        <fullName evidence="3">DUF1501 domain-containing protein</fullName>
    </recommendedName>
</protein>
<dbReference type="SUPFAM" id="SSF53649">
    <property type="entry name" value="Alkaline phosphatase-like"/>
    <property type="match status" value="1"/>
</dbReference>
<dbReference type="InterPro" id="IPR010869">
    <property type="entry name" value="DUF1501"/>
</dbReference>
<dbReference type="PANTHER" id="PTHR43737:SF1">
    <property type="entry name" value="DUF1501 DOMAIN-CONTAINING PROTEIN"/>
    <property type="match status" value="1"/>
</dbReference>
<evidence type="ECO:0008006" key="3">
    <source>
        <dbReference type="Google" id="ProtNLM"/>
    </source>
</evidence>
<evidence type="ECO:0000313" key="1">
    <source>
        <dbReference type="EMBL" id="QDU36998.1"/>
    </source>
</evidence>
<dbReference type="PANTHER" id="PTHR43737">
    <property type="entry name" value="BLL7424 PROTEIN"/>
    <property type="match status" value="1"/>
</dbReference>
<reference evidence="1 2" key="1">
    <citation type="submission" date="2019-02" db="EMBL/GenBank/DDBJ databases">
        <title>Deep-cultivation of Planctomycetes and their phenomic and genomic characterization uncovers novel biology.</title>
        <authorList>
            <person name="Wiegand S."/>
            <person name="Jogler M."/>
            <person name="Boedeker C."/>
            <person name="Pinto D."/>
            <person name="Vollmers J."/>
            <person name="Rivas-Marin E."/>
            <person name="Kohn T."/>
            <person name="Peeters S.H."/>
            <person name="Heuer A."/>
            <person name="Rast P."/>
            <person name="Oberbeckmann S."/>
            <person name="Bunk B."/>
            <person name="Jeske O."/>
            <person name="Meyerdierks A."/>
            <person name="Storesund J.E."/>
            <person name="Kallscheuer N."/>
            <person name="Luecker S."/>
            <person name="Lage O.M."/>
            <person name="Pohl T."/>
            <person name="Merkel B.J."/>
            <person name="Hornburger P."/>
            <person name="Mueller R.-W."/>
            <person name="Bruemmer F."/>
            <person name="Labrenz M."/>
            <person name="Spormann A.M."/>
            <person name="Op den Camp H."/>
            <person name="Overmann J."/>
            <person name="Amann R."/>
            <person name="Jetten M.S.M."/>
            <person name="Mascher T."/>
            <person name="Medema M.H."/>
            <person name="Devos D.P."/>
            <person name="Kaster A.-K."/>
            <person name="Ovreas L."/>
            <person name="Rohde M."/>
            <person name="Galperin M.Y."/>
            <person name="Jogler C."/>
        </authorList>
    </citation>
    <scope>NUCLEOTIDE SEQUENCE [LARGE SCALE GENOMIC DNA]</scope>
    <source>
        <strain evidence="1 2">Mal4</strain>
    </source>
</reference>
<organism evidence="1 2">
    <name type="scientific">Maioricimonas rarisocia</name>
    <dbReference type="NCBI Taxonomy" id="2528026"/>
    <lineage>
        <taxon>Bacteria</taxon>
        <taxon>Pseudomonadati</taxon>
        <taxon>Planctomycetota</taxon>
        <taxon>Planctomycetia</taxon>
        <taxon>Planctomycetales</taxon>
        <taxon>Planctomycetaceae</taxon>
        <taxon>Maioricimonas</taxon>
    </lineage>
</organism>
<dbReference type="AlphaFoldDB" id="A0A517Z3G0"/>
<dbReference type="KEGG" id="mri:Mal4_13010"/>
<dbReference type="OrthoDB" id="127333at2"/>
<gene>
    <name evidence="1" type="ORF">Mal4_13010</name>
</gene>
<evidence type="ECO:0000313" key="2">
    <source>
        <dbReference type="Proteomes" id="UP000320496"/>
    </source>
</evidence>
<name>A0A517Z3G0_9PLAN</name>
<dbReference type="PROSITE" id="PS51318">
    <property type="entry name" value="TAT"/>
    <property type="match status" value="1"/>
</dbReference>
<proteinExistence type="predicted"/>
<accession>A0A517Z3G0</accession>
<dbReference type="Proteomes" id="UP000320496">
    <property type="component" value="Chromosome"/>
</dbReference>
<dbReference type="EMBL" id="CP036275">
    <property type="protein sequence ID" value="QDU36998.1"/>
    <property type="molecule type" value="Genomic_DNA"/>
</dbReference>
<dbReference type="Pfam" id="PF07394">
    <property type="entry name" value="DUF1501"/>
    <property type="match status" value="1"/>
</dbReference>
<dbReference type="RefSeq" id="WP_145367639.1">
    <property type="nucleotide sequence ID" value="NZ_CP036275.1"/>
</dbReference>
<sequence>MESLMHDPSSERGMIDMDCSLNQPVSRRDVLRLAAGLGVSFTLPALDLLAAAQRGSERPRSLIILWMAGGPSQLETWDPHPGSKFGGPTKAIDTTVPGLQIADLFPRMAEQMHHLSVIRSLVSKEGDHERGTYFVQTGYRPDPTVVHPAMGAIVANRLQDSTLEIPQHVSLASGDGFVVPRGGYLGDQWDAFRIFDPGRNIRNMQTRVGDQRQQRRLQNLDVVSSAFRRGRERAVEQTLHEDVVERALRMMSSEQLKAFQIDDEPQEVVERYGDSRFGRGCLVARRLVEQGVRSTQVVLQGFDTHANNFEGHKTQAEILDPAFASLMQDLAERDLLDSTMVLCVGEFGRTPQINPLDGRDHWPLGFSCVLGGGGLRSGLVIGETSPEDQVRDRKLKPADPVEIPDLYATILSRMGIDGDEEINTPIGRPIAICEGAPIAKLLEDA</sequence>
<dbReference type="InterPro" id="IPR017850">
    <property type="entry name" value="Alkaline_phosphatase_core_sf"/>
</dbReference>
<keyword evidence="2" id="KW-1185">Reference proteome</keyword>
<dbReference type="InterPro" id="IPR006311">
    <property type="entry name" value="TAT_signal"/>
</dbReference>